<proteinExistence type="inferred from homology"/>
<dbReference type="GO" id="GO:0008884">
    <property type="term" value="F:glutathionylspermidine amidase activity"/>
    <property type="evidence" value="ECO:0007669"/>
    <property type="project" value="TreeGrafter"/>
</dbReference>
<feature type="domain" description="Peptidase C51" evidence="7">
    <location>
        <begin position="34"/>
        <end position="178"/>
    </location>
</feature>
<keyword evidence="9" id="KW-1185">Reference proteome</keyword>
<evidence type="ECO:0000313" key="8">
    <source>
        <dbReference type="EMBL" id="AFU99383.1"/>
    </source>
</evidence>
<dbReference type="AlphaFoldDB" id="K4KMR5"/>
<dbReference type="InterPro" id="IPR051705">
    <property type="entry name" value="Gsp_Synthetase/Amidase"/>
</dbReference>
<dbReference type="NCBIfam" id="NF007801">
    <property type="entry name" value="PRK10507.1"/>
    <property type="match status" value="1"/>
</dbReference>
<keyword evidence="3" id="KW-0479">Metal-binding</keyword>
<reference evidence="8 9" key="1">
    <citation type="journal article" date="2013" name="Genome Announc.">
        <title>Complete genome sequence of Simiduia agarivorans SA1(T), a marine bacterium able to degrade a variety of polysaccharides.</title>
        <authorList>
            <person name="Lin S.Y."/>
            <person name="Shieh W.Y."/>
            <person name="Chen J.S."/>
            <person name="Tang S.L."/>
        </authorList>
    </citation>
    <scope>NUCLEOTIDE SEQUENCE [LARGE SCALE GENOMIC DNA]</scope>
    <source>
        <strain evidence="9">DSM 21679 / JCM 13881 / BCRC 17597 / SA1</strain>
    </source>
</reference>
<dbReference type="GO" id="GO:0008885">
    <property type="term" value="F:glutathionylspermidine synthase activity"/>
    <property type="evidence" value="ECO:0007669"/>
    <property type="project" value="UniProtKB-EC"/>
</dbReference>
<dbReference type="SUPFAM" id="SSF54001">
    <property type="entry name" value="Cysteine proteinases"/>
    <property type="match status" value="1"/>
</dbReference>
<dbReference type="InterPro" id="IPR007921">
    <property type="entry name" value="CHAP_dom"/>
</dbReference>
<evidence type="ECO:0000256" key="1">
    <source>
        <dbReference type="ARBA" id="ARBA00008227"/>
    </source>
</evidence>
<name>K4KMR5_SIMAS</name>
<dbReference type="HOGENOM" id="CLU_478805_0_0_6"/>
<evidence type="ECO:0000256" key="3">
    <source>
        <dbReference type="ARBA" id="ARBA00022723"/>
    </source>
</evidence>
<dbReference type="Pfam" id="PF03738">
    <property type="entry name" value="GSP_synth"/>
    <property type="match status" value="1"/>
</dbReference>
<comment type="similarity">
    <text evidence="1">In the C-terminal section; belongs to the glutathionylspermidine synthase preATP-grasp family.</text>
</comment>
<sequence length="630" mass="71951">MAHQLKFPPEPFGTLLGYAPGKVAIYSSHYPSANKAEYPDRQSYRSTLDGHPMGYKWQCVEFARRWLYQNYGYVFDDVPMAYDIFQLHHVTRLADDTLLPLRAFANGSLRAPEVGCLLIWAEGGEFEVTGHVAIITDIGPDFVRIAEQNVEHAKLPEGQHWNRQLRLERKPNGRFQIHEQFSNTRILGWMIQTQDDTHAQPPTKRDYSLFRLNSRVTNQLGQHTRPWLDEANKIDAAFIKAMGGHRLCESDSDAEHYRYFRMSETAEAELVRATNELHLMFMHATQAVLNDDKLLARFNIPKALWPRLRKSWENRRGQTVTGRFDFCMSDKGLKVYEYNADSASCHTEAGRIQGQWAKAFGVQEGTDPGAALAERITHAWKNSGAHGLLHIMQDNDAEESYHAQFIKAAAEAAGLQCKVIKGVSSLRWNSEGRITDAEGQVIEFVWKTWAWETALDQIRAECEDDDAHPNLRHAKDEHSHPRLVDVLLTPEVIVFEPFWTLIPSNKAILPILWQIFPNHPYLLNAQFQLTKDLSKQGYVSKPIAGRCGYNISLVDKNDQVLNETDGRFDEQDQIYQALWKLPEIDGYRVQLCTFTARGKYAGSCVRVDKSLIITTGSDLLPLRTVEDEKL</sequence>
<dbReference type="PANTHER" id="PTHR30094:SF0">
    <property type="entry name" value="BIFUNCTIONAL GLUTATHIONYLSPERMIDINE SYNTHETASE_AMIDASE-RELATED"/>
    <property type="match status" value="1"/>
</dbReference>
<evidence type="ECO:0000313" key="9">
    <source>
        <dbReference type="Proteomes" id="UP000000466"/>
    </source>
</evidence>
<dbReference type="InterPro" id="IPR005494">
    <property type="entry name" value="GSPS_pre-ATP-grasp-like_dom"/>
</dbReference>
<gene>
    <name evidence="8" type="ordered locus">M5M_11030</name>
</gene>
<evidence type="ECO:0000256" key="6">
    <source>
        <dbReference type="ARBA" id="ARBA00022842"/>
    </source>
</evidence>
<dbReference type="PROSITE" id="PS50911">
    <property type="entry name" value="CHAP"/>
    <property type="match status" value="1"/>
</dbReference>
<dbReference type="Proteomes" id="UP000000466">
    <property type="component" value="Chromosome"/>
</dbReference>
<protein>
    <submittedName>
        <fullName evidence="8">Bifunctional glutathionylspermidine amidase/glutathionylspermidine synthetase</fullName>
        <ecNumber evidence="8">6.3.1.8</ecNumber>
    </submittedName>
</protein>
<dbReference type="eggNOG" id="COG0754">
    <property type="taxonomic scope" value="Bacteria"/>
</dbReference>
<dbReference type="SUPFAM" id="SSF52440">
    <property type="entry name" value="PreATP-grasp domain"/>
    <property type="match status" value="1"/>
</dbReference>
<dbReference type="EMBL" id="CP003746">
    <property type="protein sequence ID" value="AFU99383.1"/>
    <property type="molecule type" value="Genomic_DNA"/>
</dbReference>
<dbReference type="RefSeq" id="WP_015047547.1">
    <property type="nucleotide sequence ID" value="NC_018868.3"/>
</dbReference>
<evidence type="ECO:0000256" key="4">
    <source>
        <dbReference type="ARBA" id="ARBA00022741"/>
    </source>
</evidence>
<dbReference type="GO" id="GO:0046872">
    <property type="term" value="F:metal ion binding"/>
    <property type="evidence" value="ECO:0007669"/>
    <property type="project" value="UniProtKB-KW"/>
</dbReference>
<dbReference type="KEGG" id="saga:M5M_11030"/>
<organism evidence="8 9">
    <name type="scientific">Simiduia agarivorans (strain DSM 21679 / JCM 13881 / BCRC 17597 / SA1)</name>
    <dbReference type="NCBI Taxonomy" id="1117647"/>
    <lineage>
        <taxon>Bacteria</taxon>
        <taxon>Pseudomonadati</taxon>
        <taxon>Pseudomonadota</taxon>
        <taxon>Gammaproteobacteria</taxon>
        <taxon>Cellvibrionales</taxon>
        <taxon>Cellvibrionaceae</taxon>
        <taxon>Simiduia</taxon>
    </lineage>
</organism>
<dbReference type="Pfam" id="PF05257">
    <property type="entry name" value="CHAP"/>
    <property type="match status" value="1"/>
</dbReference>
<evidence type="ECO:0000256" key="2">
    <source>
        <dbReference type="ARBA" id="ARBA00022598"/>
    </source>
</evidence>
<dbReference type="EC" id="6.3.1.8" evidence="8"/>
<evidence type="ECO:0000256" key="5">
    <source>
        <dbReference type="ARBA" id="ARBA00022840"/>
    </source>
</evidence>
<dbReference type="SUPFAM" id="SSF56059">
    <property type="entry name" value="Glutathione synthetase ATP-binding domain-like"/>
    <property type="match status" value="1"/>
</dbReference>
<dbReference type="OrthoDB" id="9765517at2"/>
<dbReference type="InterPro" id="IPR038765">
    <property type="entry name" value="Papain-like_cys_pep_sf"/>
</dbReference>
<keyword evidence="5" id="KW-0067">ATP-binding</keyword>
<dbReference type="STRING" id="1117647.M5M_11030"/>
<dbReference type="GO" id="GO:0005524">
    <property type="term" value="F:ATP binding"/>
    <property type="evidence" value="ECO:0007669"/>
    <property type="project" value="UniProtKB-KW"/>
</dbReference>
<dbReference type="PANTHER" id="PTHR30094">
    <property type="entry name" value="BIFUNCTIONAL GLUTATHIONYLSPERMIDINE SYNTHETASE/AMIDASE-RELATED"/>
    <property type="match status" value="1"/>
</dbReference>
<accession>K4KMR5</accession>
<keyword evidence="2 8" id="KW-0436">Ligase</keyword>
<dbReference type="Gene3D" id="3.90.1720.10">
    <property type="entry name" value="endopeptidase domain like (from Nostoc punctiforme)"/>
    <property type="match status" value="1"/>
</dbReference>
<keyword evidence="4" id="KW-0547">Nucleotide-binding</keyword>
<dbReference type="InterPro" id="IPR016185">
    <property type="entry name" value="PreATP-grasp_dom_sf"/>
</dbReference>
<evidence type="ECO:0000259" key="7">
    <source>
        <dbReference type="PROSITE" id="PS50911"/>
    </source>
</evidence>
<dbReference type="Gene3D" id="3.30.1490.330">
    <property type="match status" value="1"/>
</dbReference>
<keyword evidence="6" id="KW-0460">Magnesium</keyword>